<sequence>MVNRGPFDYRKLRGRIREKCGTQSKFANAIELSEVSVSNKLNNNVEWGQEEMESVIEVLDIPFSEIHSYFFTHKVEKTQQSGGERE</sequence>
<dbReference type="InterPro" id="IPR010982">
    <property type="entry name" value="Lambda_DNA-bd_dom_sf"/>
</dbReference>
<dbReference type="EMBL" id="AGYL01000068">
    <property type="protein sequence ID" value="ENZ57676.1"/>
    <property type="molecule type" value="Genomic_DNA"/>
</dbReference>
<organism evidence="1 2">
    <name type="scientific">[Clostridium] clostridioforme 90A6</name>
    <dbReference type="NCBI Taxonomy" id="999406"/>
    <lineage>
        <taxon>Bacteria</taxon>
        <taxon>Bacillati</taxon>
        <taxon>Bacillota</taxon>
        <taxon>Clostridia</taxon>
        <taxon>Lachnospirales</taxon>
        <taxon>Lachnospiraceae</taxon>
        <taxon>Enterocloster</taxon>
    </lineage>
</organism>
<comment type="caution">
    <text evidence="1">The sequence shown here is derived from an EMBL/GenBank/DDBJ whole genome shotgun (WGS) entry which is preliminary data.</text>
</comment>
<dbReference type="Pfam" id="PF05339">
    <property type="entry name" value="DUF739"/>
    <property type="match status" value="1"/>
</dbReference>
<dbReference type="HOGENOM" id="CLU_066192_46_5_9"/>
<name>R0AZU6_9FIRM</name>
<accession>R0AZU6</accession>
<gene>
    <name evidence="1" type="ORF">HMPREF1083_05704</name>
</gene>
<dbReference type="RefSeq" id="WP_002585304.1">
    <property type="nucleotide sequence ID" value="NZ_KB851032.1"/>
</dbReference>
<reference evidence="1" key="1">
    <citation type="submission" date="2013-01" db="EMBL/GenBank/DDBJ databases">
        <title>The Genome Sequence of Clostridium clostridioforme 90A6.</title>
        <authorList>
            <consortium name="The Broad Institute Genome Sequencing Platform"/>
            <person name="Earl A."/>
            <person name="Ward D."/>
            <person name="Feldgarden M."/>
            <person name="Gevers D."/>
            <person name="Courvalin P."/>
            <person name="Lambert T."/>
            <person name="Walker B."/>
            <person name="Young S.K."/>
            <person name="Zeng Q."/>
            <person name="Gargeya S."/>
            <person name="Fitzgerald M."/>
            <person name="Haas B."/>
            <person name="Abouelleil A."/>
            <person name="Alvarado L."/>
            <person name="Arachchi H.M."/>
            <person name="Berlin A.M."/>
            <person name="Chapman S.B."/>
            <person name="Dewar J."/>
            <person name="Goldberg J."/>
            <person name="Griggs A."/>
            <person name="Gujja S."/>
            <person name="Hansen M."/>
            <person name="Howarth C."/>
            <person name="Imamovic A."/>
            <person name="Larimer J."/>
            <person name="McCowan C."/>
            <person name="Murphy C."/>
            <person name="Neiman D."/>
            <person name="Pearson M."/>
            <person name="Priest M."/>
            <person name="Roberts A."/>
            <person name="Saif S."/>
            <person name="Shea T."/>
            <person name="Sisk P."/>
            <person name="Sykes S."/>
            <person name="Wortman J."/>
            <person name="Nusbaum C."/>
            <person name="Birren B."/>
        </authorList>
    </citation>
    <scope>NUCLEOTIDE SEQUENCE [LARGE SCALE GENOMIC DNA]</scope>
    <source>
        <strain evidence="1">90A6</strain>
    </source>
</reference>
<dbReference type="InterPro" id="IPR008003">
    <property type="entry name" value="DUF739"/>
</dbReference>
<dbReference type="Proteomes" id="UP000013180">
    <property type="component" value="Unassembled WGS sequence"/>
</dbReference>
<evidence type="ECO:0008006" key="3">
    <source>
        <dbReference type="Google" id="ProtNLM"/>
    </source>
</evidence>
<keyword evidence="2" id="KW-1185">Reference proteome</keyword>
<evidence type="ECO:0000313" key="1">
    <source>
        <dbReference type="EMBL" id="ENZ57676.1"/>
    </source>
</evidence>
<dbReference type="SUPFAM" id="SSF47413">
    <property type="entry name" value="lambda repressor-like DNA-binding domains"/>
    <property type="match status" value="1"/>
</dbReference>
<protein>
    <recommendedName>
        <fullName evidence="3">HTH cro/C1-type domain-containing protein</fullName>
    </recommendedName>
</protein>
<dbReference type="AlphaFoldDB" id="R0AZU6"/>
<evidence type="ECO:0000313" key="2">
    <source>
        <dbReference type="Proteomes" id="UP000013180"/>
    </source>
</evidence>
<proteinExistence type="predicted"/>
<dbReference type="GO" id="GO:0003677">
    <property type="term" value="F:DNA binding"/>
    <property type="evidence" value="ECO:0007669"/>
    <property type="project" value="InterPro"/>
</dbReference>